<evidence type="ECO:0000313" key="1">
    <source>
        <dbReference type="EMBL" id="MBW77120.1"/>
    </source>
</evidence>
<name>A0A2M4DHS3_ANODA</name>
<proteinExistence type="predicted"/>
<sequence>MRYFLLFTVLLKPIFSNVYISLTIQKCFSFWHVKPSLSAVSSAAACAVGLFCRASGRSYSTSAKSAFAGLSISEPHRSHLTLVLLRELSSNRSL</sequence>
<dbReference type="AlphaFoldDB" id="A0A2M4DHS3"/>
<accession>A0A2M4DHS3</accession>
<organism evidence="1">
    <name type="scientific">Anopheles darlingi</name>
    <name type="common">Mosquito</name>
    <dbReference type="NCBI Taxonomy" id="43151"/>
    <lineage>
        <taxon>Eukaryota</taxon>
        <taxon>Metazoa</taxon>
        <taxon>Ecdysozoa</taxon>
        <taxon>Arthropoda</taxon>
        <taxon>Hexapoda</taxon>
        <taxon>Insecta</taxon>
        <taxon>Pterygota</taxon>
        <taxon>Neoptera</taxon>
        <taxon>Endopterygota</taxon>
        <taxon>Diptera</taxon>
        <taxon>Nematocera</taxon>
        <taxon>Culicoidea</taxon>
        <taxon>Culicidae</taxon>
        <taxon>Anophelinae</taxon>
        <taxon>Anopheles</taxon>
    </lineage>
</organism>
<reference evidence="1" key="1">
    <citation type="submission" date="2018-01" db="EMBL/GenBank/DDBJ databases">
        <title>An insight into the sialome of Amazonian anophelines.</title>
        <authorList>
            <person name="Ribeiro J.M."/>
            <person name="Scarpassa V."/>
            <person name="Calvo E."/>
        </authorList>
    </citation>
    <scope>NUCLEOTIDE SEQUENCE</scope>
</reference>
<protein>
    <submittedName>
        <fullName evidence="1">Putative secreted protein</fullName>
    </submittedName>
</protein>
<dbReference type="EMBL" id="GGFL01012942">
    <property type="protein sequence ID" value="MBW77120.1"/>
    <property type="molecule type" value="Transcribed_RNA"/>
</dbReference>